<feature type="compositionally biased region" description="Polar residues" evidence="11">
    <location>
        <begin position="508"/>
        <end position="520"/>
    </location>
</feature>
<evidence type="ECO:0000256" key="7">
    <source>
        <dbReference type="ARBA" id="ARBA00023125"/>
    </source>
</evidence>
<dbReference type="InterPro" id="IPR036236">
    <property type="entry name" value="Znf_C2H2_sf"/>
</dbReference>
<gene>
    <name evidence="13" type="ORF">pipiens_012830</name>
</gene>
<feature type="compositionally biased region" description="Gly residues" evidence="11">
    <location>
        <begin position="23"/>
        <end position="34"/>
    </location>
</feature>
<dbReference type="GO" id="GO:0045892">
    <property type="term" value="P:negative regulation of DNA-templated transcription"/>
    <property type="evidence" value="ECO:0007669"/>
    <property type="project" value="UniProtKB-ARBA"/>
</dbReference>
<feature type="domain" description="C2H2-type" evidence="12">
    <location>
        <begin position="663"/>
        <end position="691"/>
    </location>
</feature>
<protein>
    <recommendedName>
        <fullName evidence="12">C2H2-type domain-containing protein</fullName>
    </recommendedName>
</protein>
<feature type="region of interest" description="Disordered" evidence="11">
    <location>
        <begin position="332"/>
        <end position="351"/>
    </location>
</feature>
<keyword evidence="8" id="KW-0804">Transcription</keyword>
<feature type="domain" description="C2H2-type" evidence="12">
    <location>
        <begin position="752"/>
        <end position="779"/>
    </location>
</feature>
<dbReference type="GO" id="GO:0003677">
    <property type="term" value="F:DNA binding"/>
    <property type="evidence" value="ECO:0007669"/>
    <property type="project" value="UniProtKB-KW"/>
</dbReference>
<comment type="subcellular location">
    <subcellularLocation>
        <location evidence="1">Nucleus</location>
    </subcellularLocation>
</comment>
<keyword evidence="6" id="KW-0805">Transcription regulation</keyword>
<evidence type="ECO:0000256" key="9">
    <source>
        <dbReference type="ARBA" id="ARBA00023242"/>
    </source>
</evidence>
<feature type="domain" description="C2H2-type" evidence="12">
    <location>
        <begin position="812"/>
        <end position="834"/>
    </location>
</feature>
<feature type="region of interest" description="Disordered" evidence="11">
    <location>
        <begin position="385"/>
        <end position="406"/>
    </location>
</feature>
<dbReference type="FunFam" id="3.30.160.60:FF:000100">
    <property type="entry name" value="Zinc finger 45-like"/>
    <property type="match status" value="1"/>
</dbReference>
<dbReference type="GO" id="GO:0005634">
    <property type="term" value="C:nucleus"/>
    <property type="evidence" value="ECO:0007669"/>
    <property type="project" value="UniProtKB-SubCell"/>
</dbReference>
<feature type="domain" description="C2H2-type" evidence="12">
    <location>
        <begin position="841"/>
        <end position="872"/>
    </location>
</feature>
<dbReference type="FunFam" id="3.30.160.60:FF:000110">
    <property type="entry name" value="Zinc finger protein-like"/>
    <property type="match status" value="1"/>
</dbReference>
<dbReference type="SMART" id="SM00355">
    <property type="entry name" value="ZnF_C2H2"/>
    <property type="match status" value="8"/>
</dbReference>
<evidence type="ECO:0000256" key="10">
    <source>
        <dbReference type="PROSITE-ProRule" id="PRU00042"/>
    </source>
</evidence>
<keyword evidence="5" id="KW-0862">Zinc</keyword>
<accession>A0ABD1D0W3</accession>
<dbReference type="InterPro" id="IPR013087">
    <property type="entry name" value="Znf_C2H2_type"/>
</dbReference>
<feature type="domain" description="C2H2-type" evidence="12">
    <location>
        <begin position="720"/>
        <end position="749"/>
    </location>
</feature>
<feature type="compositionally biased region" description="Polar residues" evidence="11">
    <location>
        <begin position="619"/>
        <end position="628"/>
    </location>
</feature>
<evidence type="ECO:0000256" key="3">
    <source>
        <dbReference type="ARBA" id="ARBA00022737"/>
    </source>
</evidence>
<dbReference type="PANTHER" id="PTHR16515">
    <property type="entry name" value="PR DOMAIN ZINC FINGER PROTEIN"/>
    <property type="match status" value="1"/>
</dbReference>
<organism evidence="13 14">
    <name type="scientific">Culex pipiens pipiens</name>
    <name type="common">Northern house mosquito</name>
    <dbReference type="NCBI Taxonomy" id="38569"/>
    <lineage>
        <taxon>Eukaryota</taxon>
        <taxon>Metazoa</taxon>
        <taxon>Ecdysozoa</taxon>
        <taxon>Arthropoda</taxon>
        <taxon>Hexapoda</taxon>
        <taxon>Insecta</taxon>
        <taxon>Pterygota</taxon>
        <taxon>Neoptera</taxon>
        <taxon>Endopterygota</taxon>
        <taxon>Diptera</taxon>
        <taxon>Nematocera</taxon>
        <taxon>Culicoidea</taxon>
        <taxon>Culicidae</taxon>
        <taxon>Culicinae</taxon>
        <taxon>Culicini</taxon>
        <taxon>Culex</taxon>
        <taxon>Culex</taxon>
    </lineage>
</organism>
<proteinExistence type="predicted"/>
<feature type="domain" description="C2H2-type" evidence="12">
    <location>
        <begin position="784"/>
        <end position="811"/>
    </location>
</feature>
<feature type="compositionally biased region" description="Basic and acidic residues" evidence="11">
    <location>
        <begin position="152"/>
        <end position="174"/>
    </location>
</feature>
<keyword evidence="2" id="KW-0479">Metal-binding</keyword>
<reference evidence="13 14" key="1">
    <citation type="submission" date="2024-05" db="EMBL/GenBank/DDBJ databases">
        <title>Culex pipiens pipiens assembly and annotation.</title>
        <authorList>
            <person name="Alout H."/>
            <person name="Durand T."/>
        </authorList>
    </citation>
    <scope>NUCLEOTIDE SEQUENCE [LARGE SCALE GENOMIC DNA]</scope>
    <source>
        <strain evidence="13">HA-2024</strain>
        <tissue evidence="13">Whole body</tissue>
    </source>
</reference>
<dbReference type="AlphaFoldDB" id="A0ABD1D0W3"/>
<dbReference type="Proteomes" id="UP001562425">
    <property type="component" value="Unassembled WGS sequence"/>
</dbReference>
<dbReference type="PROSITE" id="PS50157">
    <property type="entry name" value="ZINC_FINGER_C2H2_2"/>
    <property type="match status" value="7"/>
</dbReference>
<feature type="region of interest" description="Disordered" evidence="11">
    <location>
        <begin position="1"/>
        <end position="42"/>
    </location>
</feature>
<evidence type="ECO:0000256" key="5">
    <source>
        <dbReference type="ARBA" id="ARBA00022833"/>
    </source>
</evidence>
<dbReference type="FunFam" id="3.30.160.60:FF:000495">
    <property type="entry name" value="zinc finger protein 668"/>
    <property type="match status" value="1"/>
</dbReference>
<feature type="compositionally biased region" description="Low complexity" evidence="11">
    <location>
        <begin position="176"/>
        <end position="186"/>
    </location>
</feature>
<evidence type="ECO:0000256" key="2">
    <source>
        <dbReference type="ARBA" id="ARBA00022723"/>
    </source>
</evidence>
<feature type="region of interest" description="Disordered" evidence="11">
    <location>
        <begin position="78"/>
        <end position="323"/>
    </location>
</feature>
<feature type="compositionally biased region" description="Basic and acidic residues" evidence="11">
    <location>
        <begin position="189"/>
        <end position="211"/>
    </location>
</feature>
<evidence type="ECO:0000256" key="8">
    <source>
        <dbReference type="ARBA" id="ARBA00023163"/>
    </source>
</evidence>
<feature type="domain" description="C2H2-type" evidence="12">
    <location>
        <begin position="692"/>
        <end position="719"/>
    </location>
</feature>
<keyword evidence="4 10" id="KW-0863">Zinc-finger</keyword>
<dbReference type="InterPro" id="IPR050331">
    <property type="entry name" value="Zinc_finger"/>
</dbReference>
<comment type="caution">
    <text evidence="13">The sequence shown here is derived from an EMBL/GenBank/DDBJ whole genome shotgun (WGS) entry which is preliminary data.</text>
</comment>
<dbReference type="GO" id="GO:0008270">
    <property type="term" value="F:zinc ion binding"/>
    <property type="evidence" value="ECO:0007669"/>
    <property type="project" value="UniProtKB-KW"/>
</dbReference>
<dbReference type="SUPFAM" id="SSF57667">
    <property type="entry name" value="beta-beta-alpha zinc fingers"/>
    <property type="match status" value="3"/>
</dbReference>
<evidence type="ECO:0000313" key="13">
    <source>
        <dbReference type="EMBL" id="KAL1386754.1"/>
    </source>
</evidence>
<evidence type="ECO:0000256" key="6">
    <source>
        <dbReference type="ARBA" id="ARBA00023015"/>
    </source>
</evidence>
<name>A0ABD1D0W3_CULPP</name>
<evidence type="ECO:0000313" key="14">
    <source>
        <dbReference type="Proteomes" id="UP001562425"/>
    </source>
</evidence>
<evidence type="ECO:0000256" key="1">
    <source>
        <dbReference type="ARBA" id="ARBA00004123"/>
    </source>
</evidence>
<dbReference type="PROSITE" id="PS00028">
    <property type="entry name" value="ZINC_FINGER_C2H2_1"/>
    <property type="match status" value="6"/>
</dbReference>
<feature type="compositionally biased region" description="Basic and acidic residues" evidence="11">
    <location>
        <begin position="281"/>
        <end position="291"/>
    </location>
</feature>
<feature type="compositionally biased region" description="Polar residues" evidence="11">
    <location>
        <begin position="249"/>
        <end position="258"/>
    </location>
</feature>
<dbReference type="EMBL" id="JBEHCU010008210">
    <property type="protein sequence ID" value="KAL1386754.1"/>
    <property type="molecule type" value="Genomic_DNA"/>
</dbReference>
<feature type="compositionally biased region" description="Acidic residues" evidence="11">
    <location>
        <begin position="385"/>
        <end position="402"/>
    </location>
</feature>
<dbReference type="FunFam" id="3.30.160.60:FF:000072">
    <property type="entry name" value="zinc finger protein 143 isoform X1"/>
    <property type="match status" value="1"/>
</dbReference>
<keyword evidence="7" id="KW-0238">DNA-binding</keyword>
<dbReference type="PANTHER" id="PTHR16515:SF49">
    <property type="entry name" value="GASTRULA ZINC FINGER PROTEIN XLCGF49.1-LIKE-RELATED"/>
    <property type="match status" value="1"/>
</dbReference>
<sequence>MATSAAAAKATTKMKPTTTSVGGAAGFLTGGGADLGPRKAPIVSAGTDQDELDMFLSEITVQFDDEVQTLYVGPVEIVDDDEKNGKKGPPKGTSGVVAAGPAKVQPQGKVNDDVTKSATKASDANGAEAVTARKTKQAEEEGEEGGAGDSGGRQEGRVAKEVDSANDGRPHRLTEAVAASSSSSVVIDPKNDGENCQTEKDLIEPTLEKTPAKAASLALAAKPTAIISPSTKRKSPTQPEESEPASAPRNPTTHQSQRISKRLKLTQPIKEEAIKSAPLPEKTEQEDRTESVGEEDNPPPEGELIVPDVLPGQQQLEEEEEEQVVYEVVVPYDKDSSPAGSDSGIENEGAEQLSKAAVLEVLPAAQEENDDGETVVEHIPEDLTEQQEAAESENTQEEEEAPEEGKGVIKCAKCVMSFKHVLWYKKHLMNYHGIDLSNIAHFLSNLQTLDEGIQGGEGQDDVEEEYADFQLEKTGQEEGETVNETEKTDNSSQQLQADGVARLRQEQEATPSTPSPNTLQMYPEVKLSTSGKSKQQQQQQQTRRRKEKHVPINADADMKIKHEFVASSPASSTMVQSDESASGSQPLLDNVFVVKYLEQAAFMAGAPNSNVLLGLPDSQGKSNKQNSKLADPLATDGSEDTDGLTPYERAKIVTLPTEDGPQFTCTVCEAVFDERQAAQDHVNFVHKDVKRRSCPHCGRTFTQTGDLTRHVRIHTGIRPFKCPYEGCSLAFISSGDLHKHVRRHQQNVPKPHVCGTCGKSFERNFDLKRHSSMHAMDDPNFTGFGCELCGKVFARKDQYRAHTYRHIGYKPHKCQQCGKSFSDSSNFAKHQKTHEMDGLILICDHCNKPFKNKTGISKHVLHCKYKHKKQQDAEKTPRKKYVKKEVDSSIEIGETSLQAHC</sequence>
<evidence type="ECO:0000259" key="12">
    <source>
        <dbReference type="PROSITE" id="PS50157"/>
    </source>
</evidence>
<feature type="region of interest" description="Disordered" evidence="11">
    <location>
        <begin position="473"/>
        <end position="552"/>
    </location>
</feature>
<keyword evidence="14" id="KW-1185">Reference proteome</keyword>
<evidence type="ECO:0000256" key="11">
    <source>
        <dbReference type="SAM" id="MobiDB-lite"/>
    </source>
</evidence>
<dbReference type="Pfam" id="PF00096">
    <property type="entry name" value="zf-C2H2"/>
    <property type="match status" value="5"/>
</dbReference>
<feature type="compositionally biased region" description="Low complexity" evidence="11">
    <location>
        <begin position="212"/>
        <end position="225"/>
    </location>
</feature>
<dbReference type="Gene3D" id="3.30.160.60">
    <property type="entry name" value="Classic Zinc Finger"/>
    <property type="match status" value="4"/>
</dbReference>
<keyword evidence="9" id="KW-0539">Nucleus</keyword>
<keyword evidence="3" id="KW-0677">Repeat</keyword>
<feature type="region of interest" description="Disordered" evidence="11">
    <location>
        <begin position="615"/>
        <end position="645"/>
    </location>
</feature>
<feature type="compositionally biased region" description="Low complexity" evidence="11">
    <location>
        <begin position="1"/>
        <end position="22"/>
    </location>
</feature>
<evidence type="ECO:0000256" key="4">
    <source>
        <dbReference type="ARBA" id="ARBA00022771"/>
    </source>
</evidence>